<reference evidence="2" key="1">
    <citation type="journal article" date="2022" name="Int. J. Mol. Sci.">
        <title>Draft Genome of Tanacetum Coccineum: Genomic Comparison of Closely Related Tanacetum-Family Plants.</title>
        <authorList>
            <person name="Yamashiro T."/>
            <person name="Shiraishi A."/>
            <person name="Nakayama K."/>
            <person name="Satake H."/>
        </authorList>
    </citation>
    <scope>NUCLEOTIDE SEQUENCE</scope>
</reference>
<comment type="caution">
    <text evidence="2">The sequence shown here is derived from an EMBL/GenBank/DDBJ whole genome shotgun (WGS) entry which is preliminary data.</text>
</comment>
<dbReference type="GO" id="GO:0016301">
    <property type="term" value="F:kinase activity"/>
    <property type="evidence" value="ECO:0007669"/>
    <property type="project" value="UniProtKB-KW"/>
</dbReference>
<dbReference type="PANTHER" id="PTHR14523:SF1">
    <property type="entry name" value="HOMOLOGOUS RECOMBINATION OB-FOLD PROTEIN"/>
    <property type="match status" value="1"/>
</dbReference>
<keyword evidence="2" id="KW-0808">Transferase</keyword>
<keyword evidence="3" id="KW-1185">Reference proteome</keyword>
<sequence>MSTQEYMKKVVEDVGEDEDFKSVSWVSATDYVNANGGIMSGCLGDIKNFLNNGKLDQVVAIVKSCSPNVIGDLRVTMKDLSGTIPGTIHHKVVDEGGYGKDITVRAALILANVLVFSPKPSMHYLSITMRNVFKVFRKDTVSRSGSG</sequence>
<keyword evidence="2" id="KW-0418">Kinase</keyword>
<evidence type="ECO:0000313" key="2">
    <source>
        <dbReference type="EMBL" id="GJU10235.1"/>
    </source>
</evidence>
<evidence type="ECO:0000259" key="1">
    <source>
        <dbReference type="Pfam" id="PF15072"/>
    </source>
</evidence>
<reference evidence="2" key="2">
    <citation type="submission" date="2022-01" db="EMBL/GenBank/DDBJ databases">
        <authorList>
            <person name="Yamashiro T."/>
            <person name="Shiraishi A."/>
            <person name="Satake H."/>
            <person name="Nakayama K."/>
        </authorList>
    </citation>
    <scope>NUCLEOTIDE SEQUENCE</scope>
</reference>
<gene>
    <name evidence="2" type="ORF">Tco_1132631</name>
</gene>
<dbReference type="InterPro" id="IPR028045">
    <property type="entry name" value="HROB"/>
</dbReference>
<proteinExistence type="predicted"/>
<protein>
    <submittedName>
        <fullName evidence="2">GPCR kinase</fullName>
    </submittedName>
</protein>
<accession>A0ABQ5JE74</accession>
<organism evidence="2 3">
    <name type="scientific">Tanacetum coccineum</name>
    <dbReference type="NCBI Taxonomy" id="301880"/>
    <lineage>
        <taxon>Eukaryota</taxon>
        <taxon>Viridiplantae</taxon>
        <taxon>Streptophyta</taxon>
        <taxon>Embryophyta</taxon>
        <taxon>Tracheophyta</taxon>
        <taxon>Spermatophyta</taxon>
        <taxon>Magnoliopsida</taxon>
        <taxon>eudicotyledons</taxon>
        <taxon>Gunneridae</taxon>
        <taxon>Pentapetalae</taxon>
        <taxon>asterids</taxon>
        <taxon>campanulids</taxon>
        <taxon>Asterales</taxon>
        <taxon>Asteraceae</taxon>
        <taxon>Asteroideae</taxon>
        <taxon>Anthemideae</taxon>
        <taxon>Anthemidinae</taxon>
        <taxon>Tanacetum</taxon>
    </lineage>
</organism>
<dbReference type="InterPro" id="IPR058570">
    <property type="entry name" value="HROB_OB"/>
</dbReference>
<dbReference type="Proteomes" id="UP001151760">
    <property type="component" value="Unassembled WGS sequence"/>
</dbReference>
<dbReference type="EMBL" id="BQNB010021804">
    <property type="protein sequence ID" value="GJU10235.1"/>
    <property type="molecule type" value="Genomic_DNA"/>
</dbReference>
<dbReference type="Pfam" id="PF15072">
    <property type="entry name" value="HROB"/>
    <property type="match status" value="1"/>
</dbReference>
<feature type="domain" description="Homologous recombination OB-fold protein OB-fold" evidence="1">
    <location>
        <begin position="54"/>
        <end position="138"/>
    </location>
</feature>
<evidence type="ECO:0000313" key="3">
    <source>
        <dbReference type="Proteomes" id="UP001151760"/>
    </source>
</evidence>
<name>A0ABQ5JE74_9ASTR</name>
<dbReference type="PANTHER" id="PTHR14523">
    <property type="entry name" value="UNCHARACTERIZED PROTEIN C17ORF53 HOMOLOG"/>
    <property type="match status" value="1"/>
</dbReference>